<accession>F5RH27</accession>
<dbReference type="eggNOG" id="COG0644">
    <property type="taxonomic scope" value="Bacteria"/>
</dbReference>
<dbReference type="PANTHER" id="PTHR43747">
    <property type="entry name" value="FAD-BINDING PROTEIN"/>
    <property type="match status" value="1"/>
</dbReference>
<dbReference type="PANTHER" id="PTHR43747:SF5">
    <property type="entry name" value="FAD-BINDING DOMAIN-CONTAINING PROTEIN"/>
    <property type="match status" value="1"/>
</dbReference>
<dbReference type="Proteomes" id="UP000005019">
    <property type="component" value="Unassembled WGS sequence"/>
</dbReference>
<gene>
    <name evidence="3" type="ORF">METUNv1_03619</name>
</gene>
<dbReference type="EMBL" id="AFHG01000058">
    <property type="protein sequence ID" value="EGK70231.1"/>
    <property type="molecule type" value="Genomic_DNA"/>
</dbReference>
<evidence type="ECO:0000256" key="2">
    <source>
        <dbReference type="ARBA" id="ARBA00023033"/>
    </source>
</evidence>
<evidence type="ECO:0000313" key="4">
    <source>
        <dbReference type="Proteomes" id="UP000005019"/>
    </source>
</evidence>
<evidence type="ECO:0000256" key="1">
    <source>
        <dbReference type="ARBA" id="ARBA00023002"/>
    </source>
</evidence>
<keyword evidence="1" id="KW-0560">Oxidoreductase</keyword>
<dbReference type="InterPro" id="IPR050816">
    <property type="entry name" value="Flavin-dep_Halogenase_NPB"/>
</dbReference>
<dbReference type="RefSeq" id="WP_008064153.1">
    <property type="nucleotide sequence ID" value="NZ_AFHG01000058.1"/>
</dbReference>
<dbReference type="STRING" id="1000565.METUNv1_03619"/>
<name>F5RH27_METUF</name>
<dbReference type="GO" id="GO:0004497">
    <property type="term" value="F:monooxygenase activity"/>
    <property type="evidence" value="ECO:0007669"/>
    <property type="project" value="UniProtKB-KW"/>
</dbReference>
<keyword evidence="2" id="KW-0503">Monooxygenase</keyword>
<dbReference type="SUPFAM" id="SSF51905">
    <property type="entry name" value="FAD/NAD(P)-binding domain"/>
    <property type="match status" value="1"/>
</dbReference>
<evidence type="ECO:0000313" key="3">
    <source>
        <dbReference type="EMBL" id="EGK70231.1"/>
    </source>
</evidence>
<dbReference type="InterPro" id="IPR036188">
    <property type="entry name" value="FAD/NAD-bd_sf"/>
</dbReference>
<reference evidence="3 4" key="1">
    <citation type="journal article" date="2011" name="J. Bacteriol.">
        <title>Genome sequence of Methyloversatilis universalis FAM5T, a methylotrophic representative of the order Rhodocyclales.</title>
        <authorList>
            <person name="Kittichotirat W."/>
            <person name="Good N.M."/>
            <person name="Hall R."/>
            <person name="Bringel F."/>
            <person name="Lajus A."/>
            <person name="Medigue C."/>
            <person name="Smalley N.E."/>
            <person name="Beck D."/>
            <person name="Bumgarner R."/>
            <person name="Vuilleumier S."/>
            <person name="Kalyuzhnaya M.G."/>
        </authorList>
    </citation>
    <scope>NUCLEOTIDE SEQUENCE [LARGE SCALE GENOMIC DNA]</scope>
    <source>
        <strain evidence="4">ATCC BAA-1314 / JCM 13912 / FAM5</strain>
    </source>
</reference>
<dbReference type="AlphaFoldDB" id="F5RH27"/>
<dbReference type="Gene3D" id="3.30.9.100">
    <property type="match status" value="1"/>
</dbReference>
<dbReference type="InterPro" id="IPR006905">
    <property type="entry name" value="Flavin_halogenase"/>
</dbReference>
<dbReference type="OrthoDB" id="9786503at2"/>
<proteinExistence type="predicted"/>
<dbReference type="Gene3D" id="3.50.50.60">
    <property type="entry name" value="FAD/NAD(P)-binding domain"/>
    <property type="match status" value="1"/>
</dbReference>
<protein>
    <submittedName>
        <fullName evidence="3">Uncharacterized protein</fullName>
    </submittedName>
</protein>
<comment type="caution">
    <text evidence="3">The sequence shown here is derived from an EMBL/GenBank/DDBJ whole genome shotgun (WGS) entry which is preliminary data.</text>
</comment>
<dbReference type="Pfam" id="PF04820">
    <property type="entry name" value="Trp_halogenase"/>
    <property type="match status" value="1"/>
</dbReference>
<keyword evidence="4" id="KW-1185">Reference proteome</keyword>
<organism evidence="3 4">
    <name type="scientific">Methyloversatilis universalis (strain ATCC BAA-1314 / DSM 25237 / JCM 13912 / CCUG 52030 / FAM5)</name>
    <dbReference type="NCBI Taxonomy" id="1000565"/>
    <lineage>
        <taxon>Bacteria</taxon>
        <taxon>Pseudomonadati</taxon>
        <taxon>Pseudomonadota</taxon>
        <taxon>Betaproteobacteria</taxon>
        <taxon>Nitrosomonadales</taxon>
        <taxon>Sterolibacteriaceae</taxon>
        <taxon>Methyloversatilis</taxon>
    </lineage>
</organism>
<sequence length="445" mass="47945">MSDVTVLGLGPAACLLALALARHGMRPLLLGSRRSRPAVEGVSQRVVEALRQSGCSNALDLLGPRWQRVSCWNAQEVEMNGEFVVERSAFDQALLRDVQAAGIEVKEGLVRSVDPLPEPGRAVAFEHASGRRQTLRAALLADCRGHTAPKTAADRLAGHTLVSLGRSFDGARAQPRTTFIESFEAGWAWGGVDPAGRAHVQVVVLPELLAAHDGDLDAAHAACMQMLGRLPRRFGRALQPTGPARARGIQPALRGVIAEADWLRIGDAAYTCDPLSGHGMFEAASAAIAAVPVINTLLRRPQSSALALRYLDERAESVFRSRIEAAHQHYATETHWRDEAFWARMTRAPSLPALQGTRPGRASFASRPVVEDGYIVERRVVVSGEHPRGVRFIDGIDLGRLDELLHAGAPAAPADIGQHLQAPPEAVARALHWLQAQSLLTHAGH</sequence>